<accession>A0ABW3SXW5</accession>
<dbReference type="RefSeq" id="WP_377352048.1">
    <property type="nucleotide sequence ID" value="NZ_JBHTLQ010000002.1"/>
</dbReference>
<protein>
    <recommendedName>
        <fullName evidence="3">N-terminal half of MaoC dehydratase</fullName>
    </recommendedName>
</protein>
<reference evidence="2" key="1">
    <citation type="journal article" date="2019" name="Int. J. Syst. Evol. Microbiol.">
        <title>The Global Catalogue of Microorganisms (GCM) 10K type strain sequencing project: providing services to taxonomists for standard genome sequencing and annotation.</title>
        <authorList>
            <consortium name="The Broad Institute Genomics Platform"/>
            <consortium name="The Broad Institute Genome Sequencing Center for Infectious Disease"/>
            <person name="Wu L."/>
            <person name="Ma J."/>
        </authorList>
    </citation>
    <scope>NUCLEOTIDE SEQUENCE [LARGE SCALE GENOMIC DNA]</scope>
    <source>
        <strain evidence="2">CCUG 55074</strain>
    </source>
</reference>
<dbReference type="Proteomes" id="UP001597216">
    <property type="component" value="Unassembled WGS sequence"/>
</dbReference>
<evidence type="ECO:0008006" key="3">
    <source>
        <dbReference type="Google" id="ProtNLM"/>
    </source>
</evidence>
<sequence length="304" mass="33498">MSFDTPLALCGPLRQPRQMLQEQEYGGHASIHDDAMAEKLGFRAGPIEGPTHFSLFPPLMEKIWGQAWYERGCISSHYLNMVVEGESVRAFVELPKDGATTTRAWAEKADGTPVLEASVSLGDADGPTLLEQRMAALRPPGKLLILEDLKVGMTGARDERVRMDPDQNMGALYPFSLNQKLAAITENSPWYSDAKASPWGRAIIPLEMISVLAEYSSREAQFPVKGPAVGLFADQQIRLIDGPLFVGEDYVLRREIVALAESKRTESYWVKTSIFDATGARLVGEMLLNHASLKHSYAGYADLA</sequence>
<proteinExistence type="predicted"/>
<dbReference type="SUPFAM" id="SSF54637">
    <property type="entry name" value="Thioesterase/thiol ester dehydrase-isomerase"/>
    <property type="match status" value="1"/>
</dbReference>
<evidence type="ECO:0000313" key="2">
    <source>
        <dbReference type="Proteomes" id="UP001597216"/>
    </source>
</evidence>
<keyword evidence="2" id="KW-1185">Reference proteome</keyword>
<gene>
    <name evidence="1" type="ORF">ACFQ27_00940</name>
</gene>
<comment type="caution">
    <text evidence="1">The sequence shown here is derived from an EMBL/GenBank/DDBJ whole genome shotgun (WGS) entry which is preliminary data.</text>
</comment>
<dbReference type="EMBL" id="JBHTLQ010000002">
    <property type="protein sequence ID" value="MFD1189130.1"/>
    <property type="molecule type" value="Genomic_DNA"/>
</dbReference>
<dbReference type="Gene3D" id="3.10.129.10">
    <property type="entry name" value="Hotdog Thioesterase"/>
    <property type="match status" value="1"/>
</dbReference>
<name>A0ABW3SXW5_9CAUL</name>
<evidence type="ECO:0000313" key="1">
    <source>
        <dbReference type="EMBL" id="MFD1189130.1"/>
    </source>
</evidence>
<organism evidence="1 2">
    <name type="scientific">Phenylobacterium conjunctum</name>
    <dbReference type="NCBI Taxonomy" id="1298959"/>
    <lineage>
        <taxon>Bacteria</taxon>
        <taxon>Pseudomonadati</taxon>
        <taxon>Pseudomonadota</taxon>
        <taxon>Alphaproteobacteria</taxon>
        <taxon>Caulobacterales</taxon>
        <taxon>Caulobacteraceae</taxon>
        <taxon>Phenylobacterium</taxon>
    </lineage>
</organism>
<dbReference type="InterPro" id="IPR029069">
    <property type="entry name" value="HotDog_dom_sf"/>
</dbReference>